<evidence type="ECO:0000313" key="4">
    <source>
        <dbReference type="EMBL" id="ELY31335.1"/>
    </source>
</evidence>
<dbReference type="RefSeq" id="WP_006053529.1">
    <property type="nucleotide sequence ID" value="NC_014729.1"/>
</dbReference>
<evidence type="ECO:0000259" key="2">
    <source>
        <dbReference type="Pfam" id="PF24107"/>
    </source>
</evidence>
<dbReference type="EMBL" id="AOHT01000005">
    <property type="protein sequence ID" value="ELY31335.1"/>
    <property type="molecule type" value="Genomic_DNA"/>
</dbReference>
<keyword evidence="5" id="KW-1185">Reference proteome</keyword>
<keyword evidence="1" id="KW-0472">Membrane</keyword>
<reference evidence="4 6" key="2">
    <citation type="journal article" date="2014" name="PLoS Genet.">
        <title>Phylogenetically driven sequencing of extremely halophilic archaea reveals strategies for static and dynamic osmo-response.</title>
        <authorList>
            <person name="Becker E.A."/>
            <person name="Seitzer P.M."/>
            <person name="Tritt A."/>
            <person name="Larsen D."/>
            <person name="Krusor M."/>
            <person name="Yao A.I."/>
            <person name="Wu D."/>
            <person name="Madern D."/>
            <person name="Eisen J.A."/>
            <person name="Darling A.E."/>
            <person name="Facciotti M.T."/>
        </authorList>
    </citation>
    <scope>NUCLEOTIDE SEQUENCE [LARGE SCALE GENOMIC DNA]</scope>
    <source>
        <strain evidence="4 6">DSM 11551</strain>
    </source>
</reference>
<dbReference type="PATRIC" id="fig|469382.19.peg.203"/>
<proteinExistence type="predicted"/>
<evidence type="ECO:0000256" key="1">
    <source>
        <dbReference type="SAM" id="Phobius"/>
    </source>
</evidence>
<dbReference type="Proteomes" id="UP000011585">
    <property type="component" value="Unassembled WGS sequence"/>
</dbReference>
<evidence type="ECO:0000313" key="6">
    <source>
        <dbReference type="Proteomes" id="UP000011585"/>
    </source>
</evidence>
<feature type="domain" description="DUF7382" evidence="2">
    <location>
        <begin position="46"/>
        <end position="110"/>
    </location>
</feature>
<dbReference type="AlphaFoldDB" id="E4NLS2"/>
<keyword evidence="1" id="KW-0812">Transmembrane</keyword>
<gene>
    <name evidence="3" type="ordered locus">Hbor_28310</name>
    <name evidence="4" type="ORF">C499_01065</name>
</gene>
<evidence type="ECO:0000313" key="3">
    <source>
        <dbReference type="EMBL" id="ADQ68372.1"/>
    </source>
</evidence>
<organism evidence="3 5">
    <name type="scientific">Halogeometricum borinquense (strain ATCC 700274 / DSM 11551 / JCM 10706 / KCTC 4070 / PR3)</name>
    <dbReference type="NCBI Taxonomy" id="469382"/>
    <lineage>
        <taxon>Archaea</taxon>
        <taxon>Methanobacteriati</taxon>
        <taxon>Methanobacteriota</taxon>
        <taxon>Stenosarchaea group</taxon>
        <taxon>Halobacteria</taxon>
        <taxon>Halobacteriales</taxon>
        <taxon>Haloferacaceae</taxon>
        <taxon>Halogeometricum</taxon>
    </lineage>
</organism>
<dbReference type="eggNOG" id="arCOG02981">
    <property type="taxonomic scope" value="Archaea"/>
</dbReference>
<accession>E4NLS2</accession>
<dbReference type="GeneID" id="9994649"/>
<dbReference type="HOGENOM" id="CLU_1745500_0_0_2"/>
<sequence>MLDELRQFAADDRAIEGLPIRLVIALVVGVATLSVMLNMLSGVQGLAVTELDVKPDPDVMTPGEQDISILVVDPDGDPVEGATVVVKDGTADIESVVTNKTREGGMATVTVAPKLRSNQEDGTLVIDVKPPAGSQFVDRRENTKILVVES</sequence>
<dbReference type="Pfam" id="PF24107">
    <property type="entry name" value="DUF7382"/>
    <property type="match status" value="1"/>
</dbReference>
<dbReference type="Proteomes" id="UP000006663">
    <property type="component" value="Chromosome"/>
</dbReference>
<dbReference type="InterPro" id="IPR055806">
    <property type="entry name" value="DUF7382"/>
</dbReference>
<feature type="transmembrane region" description="Helical" evidence="1">
    <location>
        <begin position="20"/>
        <end position="40"/>
    </location>
</feature>
<dbReference type="EMBL" id="CP001690">
    <property type="protein sequence ID" value="ADQ68372.1"/>
    <property type="molecule type" value="Genomic_DNA"/>
</dbReference>
<evidence type="ECO:0000313" key="5">
    <source>
        <dbReference type="Proteomes" id="UP000006663"/>
    </source>
</evidence>
<name>E4NLS2_HALBP</name>
<protein>
    <recommendedName>
        <fullName evidence="2">DUF7382 domain-containing protein</fullName>
    </recommendedName>
</protein>
<dbReference type="STRING" id="469382.Hbor_28310"/>
<keyword evidence="1" id="KW-1133">Transmembrane helix</keyword>
<reference evidence="3 5" key="1">
    <citation type="journal article" date="2009" name="Stand. Genomic Sci.">
        <title>Complete genome sequence of Halogeometricum borinquense type strain (PR3).</title>
        <authorList>
            <person name="Malfatti S."/>
            <person name="Tindall B.J."/>
            <person name="Schneider S."/>
            <person name="Fahnrich R."/>
            <person name="Lapidus A."/>
            <person name="Labuttii K."/>
            <person name="Copeland A."/>
            <person name="Glavina Del Rio T."/>
            <person name="Nolan M."/>
            <person name="Chen F."/>
            <person name="Lucas S."/>
            <person name="Tice H."/>
            <person name="Cheng J.F."/>
            <person name="Bruce D."/>
            <person name="Goodwin L."/>
            <person name="Pitluck S."/>
            <person name="Anderson I."/>
            <person name="Pati A."/>
            <person name="Ivanova N."/>
            <person name="Mavromatis K."/>
            <person name="Chen A."/>
            <person name="Palaniappan K."/>
            <person name="D'haeseleer P."/>
            <person name="Goker M."/>
            <person name="Bristow J."/>
            <person name="Eisen J.A."/>
            <person name="Markowitz V."/>
            <person name="Hugenholtz P."/>
            <person name="Kyrpides N.C."/>
            <person name="Klenk H.P."/>
            <person name="Chain P."/>
        </authorList>
    </citation>
    <scope>NUCLEOTIDE SEQUENCE [LARGE SCALE GENOMIC DNA]</scope>
    <source>
        <strain evidence="5">ATCC 700274 / DSM 11551 / JCM 10706 / KCTC 4070 / PR3</strain>
        <strain evidence="3">PR 3</strain>
    </source>
</reference>
<dbReference type="OrthoDB" id="300879at2157"/>
<dbReference type="KEGG" id="hbo:Hbor_28310"/>